<feature type="region of interest" description="Disordered" evidence="4">
    <location>
        <begin position="166"/>
        <end position="193"/>
    </location>
</feature>
<dbReference type="PANTHER" id="PTHR33204:SF18">
    <property type="entry name" value="TRANSCRIPTIONAL REGULATORY PROTEIN"/>
    <property type="match status" value="1"/>
</dbReference>
<dbReference type="SUPFAM" id="SSF46785">
    <property type="entry name" value="Winged helix' DNA-binding domain"/>
    <property type="match status" value="1"/>
</dbReference>
<name>A0A1Q8SXW7_9GAMM</name>
<keyword evidence="1" id="KW-0805">Transcription regulation</keyword>
<feature type="domain" description="HTH hxlR-type" evidence="5">
    <location>
        <begin position="12"/>
        <end position="109"/>
    </location>
</feature>
<dbReference type="AlphaFoldDB" id="A0A1Q8SXW7"/>
<keyword evidence="2" id="KW-0238">DNA-binding</keyword>
<evidence type="ECO:0000259" key="5">
    <source>
        <dbReference type="PROSITE" id="PS51118"/>
    </source>
</evidence>
<evidence type="ECO:0000256" key="3">
    <source>
        <dbReference type="ARBA" id="ARBA00023163"/>
    </source>
</evidence>
<keyword evidence="3" id="KW-0804">Transcription</keyword>
<protein>
    <recommendedName>
        <fullName evidence="5">HTH hxlR-type domain-containing protein</fullName>
    </recommendedName>
</protein>
<dbReference type="InterPro" id="IPR036388">
    <property type="entry name" value="WH-like_DNA-bd_sf"/>
</dbReference>
<evidence type="ECO:0000256" key="1">
    <source>
        <dbReference type="ARBA" id="ARBA00023015"/>
    </source>
</evidence>
<gene>
    <name evidence="6" type="ORF">BTW07_01595</name>
</gene>
<dbReference type="Proteomes" id="UP000186878">
    <property type="component" value="Unassembled WGS sequence"/>
</dbReference>
<dbReference type="Gene3D" id="1.10.10.10">
    <property type="entry name" value="Winged helix-like DNA-binding domain superfamily/Winged helix DNA-binding domain"/>
    <property type="match status" value="1"/>
</dbReference>
<accession>A0A1Q8SXW7</accession>
<dbReference type="STRING" id="404433.BTW07_01595"/>
<feature type="compositionally biased region" description="Low complexity" evidence="4">
    <location>
        <begin position="175"/>
        <end position="187"/>
    </location>
</feature>
<evidence type="ECO:0000256" key="2">
    <source>
        <dbReference type="ARBA" id="ARBA00023125"/>
    </source>
</evidence>
<sequence length="193" mass="21742">MMKVTHDISLFCPVARALECVGDSWTLLILRDAMHGARRFDEFQRGLGIASSMLTRRLERMVSDELLEKRCYQQHPPRHEYHLTAKGQDLAPVILMLYRWGEHHLPIEANGFYLIDRQTREPVDPILYDRHHQRPLAPGDVRLAPGPDATPAVHARVERMHAAFDRGGISDSQPTMATAAGQTADAASDSIND</sequence>
<dbReference type="GO" id="GO:0003677">
    <property type="term" value="F:DNA binding"/>
    <property type="evidence" value="ECO:0007669"/>
    <property type="project" value="UniProtKB-KW"/>
</dbReference>
<dbReference type="PROSITE" id="PS51118">
    <property type="entry name" value="HTH_HXLR"/>
    <property type="match status" value="1"/>
</dbReference>
<comment type="caution">
    <text evidence="6">The sequence shown here is derived from an EMBL/GenBank/DDBJ whole genome shotgun (WGS) entry which is preliminary data.</text>
</comment>
<evidence type="ECO:0000313" key="6">
    <source>
        <dbReference type="EMBL" id="OLO06212.1"/>
    </source>
</evidence>
<dbReference type="EMBL" id="MSDO01000001">
    <property type="protein sequence ID" value="OLO06212.1"/>
    <property type="molecule type" value="Genomic_DNA"/>
</dbReference>
<organism evidence="6 7">
    <name type="scientific">Salinicola socius</name>
    <dbReference type="NCBI Taxonomy" id="404433"/>
    <lineage>
        <taxon>Bacteria</taxon>
        <taxon>Pseudomonadati</taxon>
        <taxon>Pseudomonadota</taxon>
        <taxon>Gammaproteobacteria</taxon>
        <taxon>Oceanospirillales</taxon>
        <taxon>Halomonadaceae</taxon>
        <taxon>Salinicola</taxon>
    </lineage>
</organism>
<evidence type="ECO:0000256" key="4">
    <source>
        <dbReference type="SAM" id="MobiDB-lite"/>
    </source>
</evidence>
<dbReference type="InterPro" id="IPR002577">
    <property type="entry name" value="HTH_HxlR"/>
</dbReference>
<evidence type="ECO:0000313" key="7">
    <source>
        <dbReference type="Proteomes" id="UP000186878"/>
    </source>
</evidence>
<reference evidence="6 7" key="1">
    <citation type="submission" date="2016-12" db="EMBL/GenBank/DDBJ databases">
        <title>Draft genome sequences of strains Salinicola socius SMB35, Salinicola sp. MH3R3-1 and Chromohalobacter sp. SMB17 from the Verkhnekamsk potash mining region of Russia.</title>
        <authorList>
            <person name="Mavrodi D.V."/>
            <person name="Olsson B.E."/>
            <person name="Korsakova E.S."/>
            <person name="Pyankova A."/>
            <person name="Mavrodi O.V."/>
            <person name="Plotnikova E.G."/>
        </authorList>
    </citation>
    <scope>NUCLEOTIDE SEQUENCE [LARGE SCALE GENOMIC DNA]</scope>
    <source>
        <strain evidence="6 7">SMB35</strain>
    </source>
</reference>
<dbReference type="PANTHER" id="PTHR33204">
    <property type="entry name" value="TRANSCRIPTIONAL REGULATOR, MARR FAMILY"/>
    <property type="match status" value="1"/>
</dbReference>
<proteinExistence type="predicted"/>
<dbReference type="Pfam" id="PF01638">
    <property type="entry name" value="HxlR"/>
    <property type="match status" value="1"/>
</dbReference>
<keyword evidence="7" id="KW-1185">Reference proteome</keyword>
<dbReference type="InterPro" id="IPR036390">
    <property type="entry name" value="WH_DNA-bd_sf"/>
</dbReference>